<evidence type="ECO:0000313" key="5">
    <source>
        <dbReference type="EMBL" id="MFC6889751.1"/>
    </source>
</evidence>
<dbReference type="InterPro" id="IPR001845">
    <property type="entry name" value="HTH_ArsR_DNA-bd_dom"/>
</dbReference>
<dbReference type="CDD" id="cd00090">
    <property type="entry name" value="HTH_ARSR"/>
    <property type="match status" value="1"/>
</dbReference>
<dbReference type="Pfam" id="PF01022">
    <property type="entry name" value="HTH_5"/>
    <property type="match status" value="1"/>
</dbReference>
<organism evidence="5 6">
    <name type="scientific">Halorubrum trueperi</name>
    <dbReference type="NCBI Taxonomy" id="2004704"/>
    <lineage>
        <taxon>Archaea</taxon>
        <taxon>Methanobacteriati</taxon>
        <taxon>Methanobacteriota</taxon>
        <taxon>Stenosarchaea group</taxon>
        <taxon>Halobacteria</taxon>
        <taxon>Halobacteriales</taxon>
        <taxon>Haloferacaceae</taxon>
        <taxon>Halorubrum</taxon>
    </lineage>
</organism>
<dbReference type="SMART" id="SM00418">
    <property type="entry name" value="HTH_ARSR"/>
    <property type="match status" value="1"/>
</dbReference>
<dbReference type="PANTHER" id="PTHR33154">
    <property type="entry name" value="TRANSCRIPTIONAL REGULATOR, ARSR FAMILY"/>
    <property type="match status" value="1"/>
</dbReference>
<dbReference type="InterPro" id="IPR051081">
    <property type="entry name" value="HTH_MetalResp_TranReg"/>
</dbReference>
<dbReference type="SUPFAM" id="SSF46785">
    <property type="entry name" value="Winged helix' DNA-binding domain"/>
    <property type="match status" value="1"/>
</dbReference>
<dbReference type="Gene3D" id="1.10.10.10">
    <property type="entry name" value="Winged helix-like DNA-binding domain superfamily/Winged helix DNA-binding domain"/>
    <property type="match status" value="1"/>
</dbReference>
<dbReference type="NCBIfam" id="NF033788">
    <property type="entry name" value="HTH_metalloreg"/>
    <property type="match status" value="1"/>
</dbReference>
<dbReference type="GO" id="GO:0003677">
    <property type="term" value="F:DNA binding"/>
    <property type="evidence" value="ECO:0007669"/>
    <property type="project" value="UniProtKB-KW"/>
</dbReference>
<keyword evidence="1" id="KW-0805">Transcription regulation</keyword>
<protein>
    <submittedName>
        <fullName evidence="5">ArsR/SmtB family transcription factor</fullName>
    </submittedName>
</protein>
<dbReference type="RefSeq" id="WP_379768843.1">
    <property type="nucleotide sequence ID" value="NZ_JBHSXI010000012.1"/>
</dbReference>
<dbReference type="InterPro" id="IPR036390">
    <property type="entry name" value="WH_DNA-bd_sf"/>
</dbReference>
<evidence type="ECO:0000313" key="6">
    <source>
        <dbReference type="Proteomes" id="UP001596333"/>
    </source>
</evidence>
<dbReference type="PROSITE" id="PS50987">
    <property type="entry name" value="HTH_ARSR_2"/>
    <property type="match status" value="1"/>
</dbReference>
<dbReference type="Proteomes" id="UP001596333">
    <property type="component" value="Unassembled WGS sequence"/>
</dbReference>
<evidence type="ECO:0000256" key="1">
    <source>
        <dbReference type="ARBA" id="ARBA00023015"/>
    </source>
</evidence>
<dbReference type="AlphaFoldDB" id="A0ABD5US56"/>
<keyword evidence="2" id="KW-0238">DNA-binding</keyword>
<comment type="caution">
    <text evidence="5">The sequence shown here is derived from an EMBL/GenBank/DDBJ whole genome shotgun (WGS) entry which is preliminary data.</text>
</comment>
<proteinExistence type="predicted"/>
<evidence type="ECO:0000259" key="4">
    <source>
        <dbReference type="PROSITE" id="PS50987"/>
    </source>
</evidence>
<keyword evidence="6" id="KW-1185">Reference proteome</keyword>
<gene>
    <name evidence="5" type="ORF">ACFQEY_12090</name>
</gene>
<keyword evidence="3" id="KW-0804">Transcription</keyword>
<dbReference type="PANTHER" id="PTHR33154:SF33">
    <property type="entry name" value="TRANSCRIPTIONAL REPRESSOR SDPR"/>
    <property type="match status" value="1"/>
</dbReference>
<name>A0ABD5US56_9EURY</name>
<evidence type="ECO:0000256" key="3">
    <source>
        <dbReference type="ARBA" id="ARBA00023163"/>
    </source>
</evidence>
<sequence length="142" mass="14849">MVGNISSGESSEGSAAASGCCTVATHPLTDRDLATDVETLAAVGSETRYEALRLVAASEGGTCGCELEPALGVSQGAVSQALSRLYDAGLLTRRKEGRWRYYDATARAERLLAVLDATRSTAETRGIDETRSTDDTAEGSRS</sequence>
<dbReference type="PRINTS" id="PR00778">
    <property type="entry name" value="HTHARSR"/>
</dbReference>
<feature type="domain" description="HTH arsR-type" evidence="4">
    <location>
        <begin position="28"/>
        <end position="123"/>
    </location>
</feature>
<evidence type="ECO:0000256" key="2">
    <source>
        <dbReference type="ARBA" id="ARBA00023125"/>
    </source>
</evidence>
<accession>A0ABD5US56</accession>
<dbReference type="EMBL" id="JBHSXI010000012">
    <property type="protein sequence ID" value="MFC6889751.1"/>
    <property type="molecule type" value="Genomic_DNA"/>
</dbReference>
<dbReference type="InterPro" id="IPR036388">
    <property type="entry name" value="WH-like_DNA-bd_sf"/>
</dbReference>
<dbReference type="InterPro" id="IPR011991">
    <property type="entry name" value="ArsR-like_HTH"/>
</dbReference>
<reference evidence="5 6" key="1">
    <citation type="journal article" date="2019" name="Int. J. Syst. Evol. Microbiol.">
        <title>The Global Catalogue of Microorganisms (GCM) 10K type strain sequencing project: providing services to taxonomists for standard genome sequencing and annotation.</title>
        <authorList>
            <consortium name="The Broad Institute Genomics Platform"/>
            <consortium name="The Broad Institute Genome Sequencing Center for Infectious Disease"/>
            <person name="Wu L."/>
            <person name="Ma J."/>
        </authorList>
    </citation>
    <scope>NUCLEOTIDE SEQUENCE [LARGE SCALE GENOMIC DNA]</scope>
    <source>
        <strain evidence="5 6">Y73</strain>
    </source>
</reference>